<dbReference type="SUPFAM" id="SSF55961">
    <property type="entry name" value="Bet v1-like"/>
    <property type="match status" value="1"/>
</dbReference>
<feature type="domain" description="Bet v I/Major latex protein" evidence="3">
    <location>
        <begin position="160"/>
        <end position="306"/>
    </location>
</feature>
<gene>
    <name evidence="4" type="ORF">DCAF_LOCUS4452</name>
</gene>
<evidence type="ECO:0000259" key="3">
    <source>
        <dbReference type="SMART" id="SM01037"/>
    </source>
</evidence>
<dbReference type="InterPro" id="IPR023393">
    <property type="entry name" value="START-like_dom_sf"/>
</dbReference>
<proteinExistence type="inferred from homology"/>
<dbReference type="Pfam" id="PF00407">
    <property type="entry name" value="Bet_v_1"/>
    <property type="match status" value="1"/>
</dbReference>
<dbReference type="AlphaFoldDB" id="A0AAV1R121"/>
<dbReference type="InterPro" id="IPR000916">
    <property type="entry name" value="Bet_v_I/MLP"/>
</dbReference>
<dbReference type="PANTHER" id="PTHR31338:SF20">
    <property type="entry name" value="BET V I_MAJOR LATEX PROTEIN DOMAIN-CONTAINING PROTEIN"/>
    <property type="match status" value="1"/>
</dbReference>
<protein>
    <recommendedName>
        <fullName evidence="3">Bet v I/Major latex protein domain-containing protein</fullName>
    </recommendedName>
</protein>
<organism evidence="4 5">
    <name type="scientific">Dovyalis caffra</name>
    <dbReference type="NCBI Taxonomy" id="77055"/>
    <lineage>
        <taxon>Eukaryota</taxon>
        <taxon>Viridiplantae</taxon>
        <taxon>Streptophyta</taxon>
        <taxon>Embryophyta</taxon>
        <taxon>Tracheophyta</taxon>
        <taxon>Spermatophyta</taxon>
        <taxon>Magnoliopsida</taxon>
        <taxon>eudicotyledons</taxon>
        <taxon>Gunneridae</taxon>
        <taxon>Pentapetalae</taxon>
        <taxon>rosids</taxon>
        <taxon>fabids</taxon>
        <taxon>Malpighiales</taxon>
        <taxon>Salicaceae</taxon>
        <taxon>Flacourtieae</taxon>
        <taxon>Dovyalis</taxon>
    </lineage>
</organism>
<feature type="transmembrane region" description="Helical" evidence="2">
    <location>
        <begin position="123"/>
        <end position="143"/>
    </location>
</feature>
<dbReference type="Proteomes" id="UP001314170">
    <property type="component" value="Unassembled WGS sequence"/>
</dbReference>
<reference evidence="4 5" key="1">
    <citation type="submission" date="2024-01" db="EMBL/GenBank/DDBJ databases">
        <authorList>
            <person name="Waweru B."/>
        </authorList>
    </citation>
    <scope>NUCLEOTIDE SEQUENCE [LARGE SCALE GENOMIC DNA]</scope>
</reference>
<keyword evidence="2" id="KW-0472">Membrane</keyword>
<comment type="caution">
    <text evidence="4">The sequence shown here is derived from an EMBL/GenBank/DDBJ whole genome shotgun (WGS) entry which is preliminary data.</text>
</comment>
<keyword evidence="2" id="KW-0812">Transmembrane</keyword>
<keyword evidence="5" id="KW-1185">Reference proteome</keyword>
<comment type="similarity">
    <text evidence="1">Belongs to the MLP family.</text>
</comment>
<evidence type="ECO:0000313" key="5">
    <source>
        <dbReference type="Proteomes" id="UP001314170"/>
    </source>
</evidence>
<keyword evidence="2" id="KW-1133">Transmembrane helix</keyword>
<dbReference type="GO" id="GO:0006952">
    <property type="term" value="P:defense response"/>
    <property type="evidence" value="ECO:0007669"/>
    <property type="project" value="InterPro"/>
</dbReference>
<evidence type="ECO:0000256" key="2">
    <source>
        <dbReference type="SAM" id="Phobius"/>
    </source>
</evidence>
<evidence type="ECO:0000256" key="1">
    <source>
        <dbReference type="ARBA" id="ARBA00038242"/>
    </source>
</evidence>
<dbReference type="Gene3D" id="3.30.530.20">
    <property type="match status" value="1"/>
</dbReference>
<dbReference type="PANTHER" id="PTHR31338">
    <property type="entry name" value="POLYKETIDE CYCLASE/DEHYDRASE AND LIPID TRANSPORT SUPERFAMILY PROTEIN"/>
    <property type="match status" value="1"/>
</dbReference>
<dbReference type="EMBL" id="CAWUPB010000851">
    <property type="protein sequence ID" value="CAK7326748.1"/>
    <property type="molecule type" value="Genomic_DNA"/>
</dbReference>
<accession>A0AAV1R121</accession>
<dbReference type="InterPro" id="IPR052006">
    <property type="entry name" value="MLP-like"/>
</dbReference>
<sequence length="306" mass="35087">MQREREGVMKGIMERATLGVRKRRGRVTREVERNHRERGGLKGTLFLKEDVGDGLFHHWNRTITIGANTSLDDHRLNQIEIAMRHLRIKRNDDDDNYDDSVAKMKVAEEALEAKKKEIDLYRVYLMTLVMTIIITTCSNNLLLSYPESSPLKPIESRIMALQGKLETVVELKTPAAKLYNLWKNQAHQVSKHTPNNVQAVNVHHGDWETDGSIKVWNYTIEGKAEMCKEKVEYDDANKKITHYGLEGDVMNFYKVFNISYQFISKGSGSSAKLSVEYEKLNGSIPVPEKYLDLMVYIIKDIDAGLV</sequence>
<evidence type="ECO:0000313" key="4">
    <source>
        <dbReference type="EMBL" id="CAK7326748.1"/>
    </source>
</evidence>
<dbReference type="CDD" id="cd07816">
    <property type="entry name" value="Bet_v1-like"/>
    <property type="match status" value="1"/>
</dbReference>
<dbReference type="SMART" id="SM01037">
    <property type="entry name" value="Bet_v_1"/>
    <property type="match status" value="1"/>
</dbReference>
<name>A0AAV1R121_9ROSI</name>